<feature type="region of interest" description="Disordered" evidence="2">
    <location>
        <begin position="1205"/>
        <end position="1232"/>
    </location>
</feature>
<dbReference type="SUPFAM" id="SSF52540">
    <property type="entry name" value="P-loop containing nucleoside triphosphate hydrolases"/>
    <property type="match status" value="1"/>
</dbReference>
<feature type="region of interest" description="Disordered" evidence="2">
    <location>
        <begin position="879"/>
        <end position="916"/>
    </location>
</feature>
<feature type="compositionally biased region" description="Polar residues" evidence="2">
    <location>
        <begin position="1442"/>
        <end position="1462"/>
    </location>
</feature>
<feature type="compositionally biased region" description="Low complexity" evidence="2">
    <location>
        <begin position="1431"/>
        <end position="1441"/>
    </location>
</feature>
<feature type="domain" description="DUF676" evidence="3">
    <location>
        <begin position="38"/>
        <end position="188"/>
    </location>
</feature>
<dbReference type="RefSeq" id="XP_018065117.1">
    <property type="nucleotide sequence ID" value="XM_018223044.1"/>
</dbReference>
<dbReference type="Pfam" id="PF05057">
    <property type="entry name" value="DUF676"/>
    <property type="match status" value="1"/>
</dbReference>
<name>A0A194WT12_MOLSC</name>
<keyword evidence="5" id="KW-1185">Reference proteome</keyword>
<feature type="compositionally biased region" description="Polar residues" evidence="2">
    <location>
        <begin position="1039"/>
        <end position="1069"/>
    </location>
</feature>
<dbReference type="EMBL" id="KQ947428">
    <property type="protein sequence ID" value="KUJ10762.1"/>
    <property type="molecule type" value="Genomic_DNA"/>
</dbReference>
<dbReference type="OrthoDB" id="5086500at2759"/>
<reference evidence="4 5" key="1">
    <citation type="submission" date="2015-10" db="EMBL/GenBank/DDBJ databases">
        <title>Full genome of DAOMC 229536 Phialocephala scopiformis, a fungal endophyte of spruce producing the potent anti-insectan compound rugulosin.</title>
        <authorList>
            <consortium name="DOE Joint Genome Institute"/>
            <person name="Walker A.K."/>
            <person name="Frasz S.L."/>
            <person name="Seifert K.A."/>
            <person name="Miller J.D."/>
            <person name="Mondo S.J."/>
            <person name="Labutti K."/>
            <person name="Lipzen A."/>
            <person name="Dockter R."/>
            <person name="Kennedy M."/>
            <person name="Grigoriev I.V."/>
            <person name="Spatafora J.W."/>
        </authorList>
    </citation>
    <scope>NUCLEOTIDE SEQUENCE [LARGE SCALE GENOMIC DNA]</scope>
    <source>
        <strain evidence="4 5">CBS 120377</strain>
    </source>
</reference>
<feature type="region of interest" description="Disordered" evidence="2">
    <location>
        <begin position="1250"/>
        <end position="1304"/>
    </location>
</feature>
<dbReference type="InterPro" id="IPR007751">
    <property type="entry name" value="DUF676_lipase-like"/>
</dbReference>
<evidence type="ECO:0000313" key="4">
    <source>
        <dbReference type="EMBL" id="KUJ10762.1"/>
    </source>
</evidence>
<dbReference type="Gene3D" id="3.40.50.1820">
    <property type="entry name" value="alpha/beta hydrolase"/>
    <property type="match status" value="1"/>
</dbReference>
<evidence type="ECO:0000313" key="5">
    <source>
        <dbReference type="Proteomes" id="UP000070700"/>
    </source>
</evidence>
<evidence type="ECO:0000256" key="1">
    <source>
        <dbReference type="ARBA" id="ARBA00007920"/>
    </source>
</evidence>
<evidence type="ECO:0000256" key="2">
    <source>
        <dbReference type="SAM" id="MobiDB-lite"/>
    </source>
</evidence>
<dbReference type="PANTHER" id="PTHR48187:SF2">
    <property type="entry name" value="LD21810P"/>
    <property type="match status" value="1"/>
</dbReference>
<dbReference type="KEGG" id="psco:LY89DRAFT_787149"/>
<feature type="compositionally biased region" description="Low complexity" evidence="2">
    <location>
        <begin position="1129"/>
        <end position="1139"/>
    </location>
</feature>
<proteinExistence type="inferred from homology"/>
<dbReference type="InParanoid" id="A0A194WT12"/>
<comment type="similarity">
    <text evidence="1">Belongs to the putative lipase ROG1 family.</text>
</comment>
<feature type="compositionally biased region" description="Low complexity" evidence="2">
    <location>
        <begin position="1393"/>
        <end position="1403"/>
    </location>
</feature>
<feature type="compositionally biased region" description="Pro residues" evidence="2">
    <location>
        <begin position="1405"/>
        <end position="1415"/>
    </location>
</feature>
<organism evidence="4 5">
    <name type="scientific">Mollisia scopiformis</name>
    <name type="common">Conifer needle endophyte fungus</name>
    <name type="synonym">Phialocephala scopiformis</name>
    <dbReference type="NCBI Taxonomy" id="149040"/>
    <lineage>
        <taxon>Eukaryota</taxon>
        <taxon>Fungi</taxon>
        <taxon>Dikarya</taxon>
        <taxon>Ascomycota</taxon>
        <taxon>Pezizomycotina</taxon>
        <taxon>Leotiomycetes</taxon>
        <taxon>Helotiales</taxon>
        <taxon>Mollisiaceae</taxon>
        <taxon>Mollisia</taxon>
    </lineage>
</organism>
<feature type="compositionally biased region" description="Low complexity" evidence="2">
    <location>
        <begin position="1221"/>
        <end position="1232"/>
    </location>
</feature>
<gene>
    <name evidence="4" type="ORF">LY89DRAFT_787149</name>
</gene>
<feature type="compositionally biased region" description="Polar residues" evidence="2">
    <location>
        <begin position="879"/>
        <end position="888"/>
    </location>
</feature>
<feature type="region of interest" description="Disordered" evidence="2">
    <location>
        <begin position="332"/>
        <end position="357"/>
    </location>
</feature>
<feature type="compositionally biased region" description="Gly residues" evidence="2">
    <location>
        <begin position="1469"/>
        <end position="1479"/>
    </location>
</feature>
<feature type="region of interest" description="Disordered" evidence="2">
    <location>
        <begin position="1359"/>
        <end position="1512"/>
    </location>
</feature>
<accession>A0A194WT12</accession>
<dbReference type="SUPFAM" id="SSF53474">
    <property type="entry name" value="alpha/beta-Hydrolases"/>
    <property type="match status" value="1"/>
</dbReference>
<feature type="compositionally biased region" description="Polar residues" evidence="2">
    <location>
        <begin position="342"/>
        <end position="351"/>
    </location>
</feature>
<dbReference type="InterPro" id="IPR027417">
    <property type="entry name" value="P-loop_NTPase"/>
</dbReference>
<protein>
    <recommendedName>
        <fullName evidence="3">DUF676 domain-containing protein</fullName>
    </recommendedName>
</protein>
<dbReference type="GeneID" id="28832770"/>
<dbReference type="Proteomes" id="UP000070700">
    <property type="component" value="Unassembled WGS sequence"/>
</dbReference>
<dbReference type="PANTHER" id="PTHR48187">
    <property type="entry name" value="LD21810P"/>
    <property type="match status" value="1"/>
</dbReference>
<dbReference type="InterPro" id="IPR029058">
    <property type="entry name" value="AB_hydrolase_fold"/>
</dbReference>
<feature type="compositionally biased region" description="Polar residues" evidence="2">
    <location>
        <begin position="1108"/>
        <end position="1128"/>
    </location>
</feature>
<feature type="compositionally biased region" description="Polar residues" evidence="2">
    <location>
        <begin position="1265"/>
        <end position="1278"/>
    </location>
</feature>
<dbReference type="Gene3D" id="3.40.50.300">
    <property type="entry name" value="P-loop containing nucleotide triphosphate hydrolases"/>
    <property type="match status" value="1"/>
</dbReference>
<feature type="compositionally biased region" description="Polar residues" evidence="2">
    <location>
        <begin position="1420"/>
        <end position="1430"/>
    </location>
</feature>
<sequence>MGTSLALDELKRYAIDLNEIKRYEVTEVYAPPDAKVDIVFVHGLNGDPRHTWTSKEKGTFWPSQLLPVSLKSAQARILVYGYNADVYTFGSSKGGPSSDMIHQHAQTMLKNLASERTNEEVEAHPIIFVAHSLGGILVKRALELSHDLQGKSDDALRSIYVSTYGVIFLGTPHNGADPAKWGIILQGMVDALIPRKIMFSHSQLVKTLQSNNETLQNINLKFLDIYPNHLKVCMVHEAHPTDLKGTRMMIVDQLSAGPLLPDVQYFGIEATHSGMCKFESKNSPGYTNVSVTLKQWVQEAPPSIQQNWEEERILRQRQREGEAAKLLGISVLPAGTPRPTSPARNTSAPMNSPSTITITPTIIDLPPTTLSEQDAPYFIKPSGFRPNSLFVGRSSELLAMHRMLFDPKRRAEGTSAVLIQSLPGGGKTHLAREYVYRHKDDFPGGIFWLRAKSETELAAGFWDIACKAALKNMEGHDIDTSEAEEVHHEKFIQAVRKWFEKRHEWLLVLDGMHFNHGVLRKFIPDSRNTSLIYTSTEKAVIGDHHFMNPQIIKLPLLSAREAQRLLLLELGRQEPFGRDDLKYSMELVQSMGFLPVVIHAVAQRLKATDEPLSKFAKSYSSEPRLRGLGTYTAVVDQLKDLGAVEALNLIHLICFFSQHIPVEMISLGLRASDVEVKAMEQVTGRSLNNTFKILNTFALMDRNEHEAPQMHSSQSSKDSRDMLADNIDVIRLHSVVQAFFVDTLHAEGTLPVWLDRAVHVFCCSYDIANERIARKHNTGRVEDYRLYEIHGKKLQEHLTKYNSRHVIRGPIEDANIRPGITRRTSKHLTSSQKRLMVDAQDLLSKRLTSIRTEIERRTLDASDVIAGGKPETFQCSIFDRTSSSSDTGPETPGSHNKFHSSVSTWGLEPDKGQLESPESLTHDYLRRLDSAYNNRHQFPISMPEDPGYDTDNEDSVAMTIQPSQGTMRAESAGGWEEVRPRRWRAGAEELPLHRTIKNLERTRYRDSAGAFRAMISSDPRAMKDTYLDVTSVIDTAQGYLQNSSSREQSRGRMSSQSSAEAALNNISQSSPPPARGGGKIQDRRSSSSRARPRGGMVAGTPSYAHAVTNATPDTVGSYRFPTTEQLPESSNSSTSDQHSTAIESLQKFPVAARMPPYPPSPEYPATTTTTYSQENLTLGPNPYPTTLYPPLQGLPPIELHPSTIQRTSQTFSGSLPPPLRPSSSTTSSLLPPDILSLSSPNIKLHNSSAYYPGRPEFSHQEEGGYTSQPMSRDVSGQSKKGKRRASVAETEPMPRLPRFSPRIPPTSYQVYERMRERDLLGEEEEDLEFEDARQREGMMVKQSPRLELARLALRERIDGSVDPFQPPHLQQKPPFDPNAPSFSPTAPGPPPNSMLSSLSSLPGPGSGPLPYPSPPRMNDSFYSRPQPHNTPASFPAAFPSPQSVYADTTASASPRMPSTQAQAADMERGGSGGSGGIVTGGRLVEFGEYPDPEVVDGNGRGRADVGNVGLGLGLDFGPGGGW</sequence>
<feature type="region of interest" description="Disordered" evidence="2">
    <location>
        <begin position="1039"/>
        <end position="1167"/>
    </location>
</feature>
<evidence type="ECO:0000259" key="3">
    <source>
        <dbReference type="Pfam" id="PF05057"/>
    </source>
</evidence>